<proteinExistence type="predicted"/>
<name>A0A7S0YBD0_9CHLO</name>
<evidence type="ECO:0000313" key="3">
    <source>
        <dbReference type="EMBL" id="CAD8770805.1"/>
    </source>
</evidence>
<protein>
    <recommendedName>
        <fullName evidence="2">Limiting CO2-inducible protein B/C beta carbonyic anhydrase domain-containing protein</fullName>
    </recommendedName>
</protein>
<organism evidence="3">
    <name type="scientific">Polytomella parva</name>
    <dbReference type="NCBI Taxonomy" id="51329"/>
    <lineage>
        <taxon>Eukaryota</taxon>
        <taxon>Viridiplantae</taxon>
        <taxon>Chlorophyta</taxon>
        <taxon>core chlorophytes</taxon>
        <taxon>Chlorophyceae</taxon>
        <taxon>CS clade</taxon>
        <taxon>Chlamydomonadales</taxon>
        <taxon>Chlamydomonadaceae</taxon>
        <taxon>Polytomella</taxon>
    </lineage>
</organism>
<reference evidence="3" key="1">
    <citation type="submission" date="2021-01" db="EMBL/GenBank/DDBJ databases">
        <authorList>
            <person name="Corre E."/>
            <person name="Pelletier E."/>
            <person name="Niang G."/>
            <person name="Scheremetjew M."/>
            <person name="Finn R."/>
            <person name="Kale V."/>
            <person name="Holt S."/>
            <person name="Cochrane G."/>
            <person name="Meng A."/>
            <person name="Brown T."/>
            <person name="Cohen L."/>
        </authorList>
    </citation>
    <scope>NUCLEOTIDE SEQUENCE</scope>
    <source>
        <strain evidence="3">SAG 63-3</strain>
    </source>
</reference>
<feature type="domain" description="Limiting CO2-inducible protein B/C beta carbonyic anhydrase" evidence="2">
    <location>
        <begin position="73"/>
        <end position="315"/>
    </location>
</feature>
<sequence>MDIAKLNFRLNAPVARKQCPMLTKRVFLSASNFKINQHKMCIKAKGVKNVGPYDPYNLYMRHKKVLDYFPNAMCVSDFMSRTELALSGFGFTGDNSIAMVNLCRDEVTQVVKDSIECIFGSCFNTNGLGGVLTCGLSGMKAGLSHSPICESGRERYVFFAFPHISISSDDKVGEMTRPGRHGISHACGALHQMLSAFHPDDVNSKQAAEIISRLCKVPGVHDPLEPEYSILKQRLARRIRYESQDASKLDLVSLTKIAERTITNDLEYLIEKAVNPAVSDYAVVTGIQIHNWCSDLSKTGPPSLEFVAPAKFYTVVNGKRTVVNLDMIPPLSPRQLHAIASRTFAGIPPSIIVRGVHGAMLTEIPFEYMSRKLGGSMQNESSGASKPPKESAGKGVIEDLKIEVEDFISPSFVDEIPLWQQQLSSGAREMDRDVNAPNMETSDHSASPSFVNPSF</sequence>
<feature type="region of interest" description="Disordered" evidence="1">
    <location>
        <begin position="424"/>
        <end position="455"/>
    </location>
</feature>
<dbReference type="AlphaFoldDB" id="A0A7S0YBD0"/>
<dbReference type="Pfam" id="PF18599">
    <property type="entry name" value="LCIB_C_CA"/>
    <property type="match status" value="1"/>
</dbReference>
<feature type="region of interest" description="Disordered" evidence="1">
    <location>
        <begin position="375"/>
        <end position="394"/>
    </location>
</feature>
<gene>
    <name evidence="3" type="ORF">PPAR00522_LOCUS7207</name>
</gene>
<dbReference type="EMBL" id="HBFM01011371">
    <property type="protein sequence ID" value="CAD8770805.1"/>
    <property type="molecule type" value="Transcribed_RNA"/>
</dbReference>
<feature type="compositionally biased region" description="Polar residues" evidence="1">
    <location>
        <begin position="438"/>
        <end position="455"/>
    </location>
</feature>
<dbReference type="InterPro" id="IPR040703">
    <property type="entry name" value="LCIB/C_CA"/>
</dbReference>
<evidence type="ECO:0000259" key="2">
    <source>
        <dbReference type="Pfam" id="PF18599"/>
    </source>
</evidence>
<dbReference type="PANTHER" id="PTHR38016">
    <property type="entry name" value="UNNAMED PRODUCT"/>
    <property type="match status" value="1"/>
</dbReference>
<accession>A0A7S0YBD0</accession>
<dbReference type="PANTHER" id="PTHR38016:SF1">
    <property type="entry name" value="LIMITING CO2-INDUCIBLE PROTEIN B_C BETA CARBONYIC ANHYDRASE DOMAIN-CONTAINING PROTEIN"/>
    <property type="match status" value="1"/>
</dbReference>
<evidence type="ECO:0000256" key="1">
    <source>
        <dbReference type="SAM" id="MobiDB-lite"/>
    </source>
</evidence>